<reference evidence="4 5" key="1">
    <citation type="journal article" date="2015" name="Int. J. Syst. Evol. Microbiol.">
        <title>Tumebacillus algifaecis sp. nov., isolated from decomposing algal scum.</title>
        <authorList>
            <person name="Wu Y.F."/>
            <person name="Zhang B."/>
            <person name="Xing P."/>
            <person name="Wu Q.L."/>
            <person name="Liu S.J."/>
        </authorList>
    </citation>
    <scope>NUCLEOTIDE SEQUENCE [LARGE SCALE GENOMIC DNA]</scope>
    <source>
        <strain evidence="4 5">THMBR28</strain>
    </source>
</reference>
<dbReference type="OrthoDB" id="25753at2"/>
<dbReference type="InterPro" id="IPR050553">
    <property type="entry name" value="Thioredoxin_ResA/DsbE_sf"/>
</dbReference>
<feature type="signal peptide" evidence="2">
    <location>
        <begin position="1"/>
        <end position="22"/>
    </location>
</feature>
<dbReference type="PANTHER" id="PTHR42852">
    <property type="entry name" value="THIOL:DISULFIDE INTERCHANGE PROTEIN DSBE"/>
    <property type="match status" value="1"/>
</dbReference>
<dbReference type="RefSeq" id="WP_094235434.1">
    <property type="nucleotide sequence ID" value="NZ_CP022657.1"/>
</dbReference>
<keyword evidence="2" id="KW-0732">Signal</keyword>
<dbReference type="InterPro" id="IPR036249">
    <property type="entry name" value="Thioredoxin-like_sf"/>
</dbReference>
<dbReference type="InterPro" id="IPR013766">
    <property type="entry name" value="Thioredoxin_domain"/>
</dbReference>
<evidence type="ECO:0000256" key="1">
    <source>
        <dbReference type="ARBA" id="ARBA00023157"/>
    </source>
</evidence>
<protein>
    <recommendedName>
        <fullName evidence="3">Thioredoxin domain-containing protein</fullName>
    </recommendedName>
</protein>
<evidence type="ECO:0000313" key="4">
    <source>
        <dbReference type="EMBL" id="ASS74175.1"/>
    </source>
</evidence>
<dbReference type="AlphaFoldDB" id="A0A223CY57"/>
<dbReference type="KEGG" id="tab:CIG75_03695"/>
<feature type="chain" id="PRO_5039034092" description="Thioredoxin domain-containing protein" evidence="2">
    <location>
        <begin position="23"/>
        <end position="171"/>
    </location>
</feature>
<keyword evidence="1" id="KW-1015">Disulfide bond</keyword>
<dbReference type="GO" id="GO:0016491">
    <property type="term" value="F:oxidoreductase activity"/>
    <property type="evidence" value="ECO:0007669"/>
    <property type="project" value="InterPro"/>
</dbReference>
<evidence type="ECO:0000313" key="5">
    <source>
        <dbReference type="Proteomes" id="UP000214688"/>
    </source>
</evidence>
<organism evidence="4 5">
    <name type="scientific">Tumebacillus algifaecis</name>
    <dbReference type="NCBI Taxonomy" id="1214604"/>
    <lineage>
        <taxon>Bacteria</taxon>
        <taxon>Bacillati</taxon>
        <taxon>Bacillota</taxon>
        <taxon>Bacilli</taxon>
        <taxon>Bacillales</taxon>
        <taxon>Alicyclobacillaceae</taxon>
        <taxon>Tumebacillus</taxon>
    </lineage>
</organism>
<keyword evidence="5" id="KW-1185">Reference proteome</keyword>
<feature type="domain" description="Thioredoxin" evidence="3">
    <location>
        <begin position="32"/>
        <end position="155"/>
    </location>
</feature>
<evidence type="ECO:0000259" key="3">
    <source>
        <dbReference type="PROSITE" id="PS51352"/>
    </source>
</evidence>
<dbReference type="PANTHER" id="PTHR42852:SF13">
    <property type="entry name" value="PROTEIN DIPZ"/>
    <property type="match status" value="1"/>
</dbReference>
<dbReference type="EMBL" id="CP022657">
    <property type="protein sequence ID" value="ASS74175.1"/>
    <property type="molecule type" value="Genomic_DNA"/>
</dbReference>
<sequence length="171" mass="19321">MSRRWRSLLLLLSLTLFLAACGTGQEPKTVPLKPGQLAPDFTLTTMSGQSVTLSELRGQKVFLNFWASWCPPCKQEMPDLQAMSRQYEDQVLLYGVNITADDTLERAEMFVLEQKLTFPQLVDAQGKVQKAYNVITVPVSVTIDEEGKIVENRIGQLSKQQMEHMFQALLK</sequence>
<dbReference type="Proteomes" id="UP000214688">
    <property type="component" value="Chromosome"/>
</dbReference>
<accession>A0A223CY57</accession>
<evidence type="ECO:0000256" key="2">
    <source>
        <dbReference type="SAM" id="SignalP"/>
    </source>
</evidence>
<dbReference type="Pfam" id="PF00578">
    <property type="entry name" value="AhpC-TSA"/>
    <property type="match status" value="1"/>
</dbReference>
<dbReference type="PROSITE" id="PS51257">
    <property type="entry name" value="PROKAR_LIPOPROTEIN"/>
    <property type="match status" value="1"/>
</dbReference>
<dbReference type="PROSITE" id="PS51352">
    <property type="entry name" value="THIOREDOXIN_2"/>
    <property type="match status" value="1"/>
</dbReference>
<dbReference type="InterPro" id="IPR000866">
    <property type="entry name" value="AhpC/TSA"/>
</dbReference>
<dbReference type="Gene3D" id="3.40.30.10">
    <property type="entry name" value="Glutaredoxin"/>
    <property type="match status" value="1"/>
</dbReference>
<dbReference type="InterPro" id="IPR017937">
    <property type="entry name" value="Thioredoxin_CS"/>
</dbReference>
<proteinExistence type="predicted"/>
<dbReference type="CDD" id="cd02966">
    <property type="entry name" value="TlpA_like_family"/>
    <property type="match status" value="1"/>
</dbReference>
<dbReference type="GO" id="GO:0016209">
    <property type="term" value="F:antioxidant activity"/>
    <property type="evidence" value="ECO:0007669"/>
    <property type="project" value="InterPro"/>
</dbReference>
<name>A0A223CY57_9BACL</name>
<dbReference type="PROSITE" id="PS00194">
    <property type="entry name" value="THIOREDOXIN_1"/>
    <property type="match status" value="1"/>
</dbReference>
<dbReference type="SUPFAM" id="SSF52833">
    <property type="entry name" value="Thioredoxin-like"/>
    <property type="match status" value="1"/>
</dbReference>
<gene>
    <name evidence="4" type="ORF">CIG75_03695</name>
</gene>